<dbReference type="EMBL" id="CAKMRJ010000002">
    <property type="protein sequence ID" value="CAH1416079.1"/>
    <property type="molecule type" value="Genomic_DNA"/>
</dbReference>
<proteinExistence type="predicted"/>
<name>A0AAU9LKG8_9ASTR</name>
<sequence length="199" mass="21765">MQVLHYESQKNLFDCEKDVLQLGVVVTEKKMSEDNVMGLERNKLSLGAAIIQLKQENEGLSIQLEILERDLAENDRVVEEKSALLGGFDRDIQWVMKDGLVGIVDHVLESLEFGYGVNRFCEACVAIGKALGMKEAKKLVGGGFGLAVVTDDGVDHEMVVEEALDAFASLDYMFVLGLEGLNVGKLKWIVQSRGGASSS</sequence>
<evidence type="ECO:0000313" key="1">
    <source>
        <dbReference type="EMBL" id="CAH1416079.1"/>
    </source>
</evidence>
<dbReference type="Proteomes" id="UP001157418">
    <property type="component" value="Unassembled WGS sequence"/>
</dbReference>
<organism evidence="1 2">
    <name type="scientific">Lactuca virosa</name>
    <dbReference type="NCBI Taxonomy" id="75947"/>
    <lineage>
        <taxon>Eukaryota</taxon>
        <taxon>Viridiplantae</taxon>
        <taxon>Streptophyta</taxon>
        <taxon>Embryophyta</taxon>
        <taxon>Tracheophyta</taxon>
        <taxon>Spermatophyta</taxon>
        <taxon>Magnoliopsida</taxon>
        <taxon>eudicotyledons</taxon>
        <taxon>Gunneridae</taxon>
        <taxon>Pentapetalae</taxon>
        <taxon>asterids</taxon>
        <taxon>campanulids</taxon>
        <taxon>Asterales</taxon>
        <taxon>Asteraceae</taxon>
        <taxon>Cichorioideae</taxon>
        <taxon>Cichorieae</taxon>
        <taxon>Lactucinae</taxon>
        <taxon>Lactuca</taxon>
    </lineage>
</organism>
<comment type="caution">
    <text evidence="1">The sequence shown here is derived from an EMBL/GenBank/DDBJ whole genome shotgun (WGS) entry which is preliminary data.</text>
</comment>
<keyword evidence="2" id="KW-1185">Reference proteome</keyword>
<gene>
    <name evidence="1" type="ORF">LVIROSA_LOCUS3868</name>
</gene>
<evidence type="ECO:0000313" key="2">
    <source>
        <dbReference type="Proteomes" id="UP001157418"/>
    </source>
</evidence>
<reference evidence="1 2" key="1">
    <citation type="submission" date="2022-01" db="EMBL/GenBank/DDBJ databases">
        <authorList>
            <person name="Xiong W."/>
            <person name="Schranz E."/>
        </authorList>
    </citation>
    <scope>NUCLEOTIDE SEQUENCE [LARGE SCALE GENOMIC DNA]</scope>
</reference>
<dbReference type="AlphaFoldDB" id="A0AAU9LKG8"/>
<protein>
    <submittedName>
        <fullName evidence="1">Uncharacterized protein</fullName>
    </submittedName>
</protein>
<accession>A0AAU9LKG8</accession>